<gene>
    <name evidence="2" type="ORF">E7027_03290</name>
</gene>
<reference evidence="2" key="1">
    <citation type="submission" date="2019-04" db="EMBL/GenBank/DDBJ databases">
        <title>Evolution of Biomass-Degrading Anaerobic Consortia Revealed by Metagenomics.</title>
        <authorList>
            <person name="Peng X."/>
        </authorList>
    </citation>
    <scope>NUCLEOTIDE SEQUENCE</scope>
    <source>
        <strain evidence="2">SIG66</strain>
    </source>
</reference>
<comment type="caution">
    <text evidence="2">The sequence shown here is derived from an EMBL/GenBank/DDBJ whole genome shotgun (WGS) entry which is preliminary data.</text>
</comment>
<dbReference type="AlphaFoldDB" id="A0A928DQJ8"/>
<name>A0A928DQJ8_9BACT</name>
<protein>
    <submittedName>
        <fullName evidence="2">DUF262 domain-containing protein</fullName>
    </submittedName>
</protein>
<feature type="domain" description="GmrSD restriction endonucleases N-terminal" evidence="1">
    <location>
        <begin position="8"/>
        <end position="258"/>
    </location>
</feature>
<dbReference type="PANTHER" id="PTHR37292">
    <property type="entry name" value="VNG6097C"/>
    <property type="match status" value="1"/>
</dbReference>
<dbReference type="Pfam" id="PF03235">
    <property type="entry name" value="GmrSD_N"/>
    <property type="match status" value="1"/>
</dbReference>
<evidence type="ECO:0000259" key="1">
    <source>
        <dbReference type="Pfam" id="PF03235"/>
    </source>
</evidence>
<evidence type="ECO:0000313" key="3">
    <source>
        <dbReference type="Proteomes" id="UP000725649"/>
    </source>
</evidence>
<organism evidence="2 3">
    <name type="scientific">Candidatus Avelusimicrobium gallicola</name>
    <dbReference type="NCBI Taxonomy" id="2562704"/>
    <lineage>
        <taxon>Bacteria</taxon>
        <taxon>Pseudomonadati</taxon>
        <taxon>Elusimicrobiota</taxon>
        <taxon>Elusimicrobia</taxon>
        <taxon>Elusimicrobiales</taxon>
        <taxon>Elusimicrobiaceae</taxon>
        <taxon>Candidatus Avelusimicrobium</taxon>
    </lineage>
</organism>
<accession>A0A928DQJ8</accession>
<dbReference type="Proteomes" id="UP000725649">
    <property type="component" value="Unassembled WGS sequence"/>
</dbReference>
<dbReference type="PANTHER" id="PTHR37292:SF2">
    <property type="entry name" value="DUF262 DOMAIN-CONTAINING PROTEIN"/>
    <property type="match status" value="1"/>
</dbReference>
<evidence type="ECO:0000313" key="2">
    <source>
        <dbReference type="EMBL" id="MBE6421145.1"/>
    </source>
</evidence>
<sequence length="598" mass="68544">MASQDKELKELLKELKDGYIQLPDFQRDWVWDDNRIKSLIVSLANGYPVGAIMFLATGGEINFSYRPFTGVENKDVRPTSLTLDGQQRLTSILNAMFLKKPVETQTEQGKKVKKYYYFNLDEISKDHIDWDNAVISVNEKKQITSNFGKNVDLDLSTTEKEYSEKYIPVNIIFDEIIYSNWKNAYINYYQSKDLTNLTTYFDIIQKFENKVRNKIYNYHIPVITLSKDTPKEAVCQVFENVNTGGVALNVFELVTALFASDGFKLREDWEHRKTNFKNSNVLSSVTATDFLTAMTLFTKYIAYSKDNSNAVLCKKKNVLELRLNDYKENADILERAFIEAAKFLNELCIYSSRDLPYSTQLIPLSATIAALGDKFHYQNVKEKIKQWFWCGIFGELYGGANETRYAQDIVGLMDWINGSNKPPTTIERAYFDPCRLLSLQTRGSAAYKGIMALFMKNAKDFISGSSMNLTYFIDKAVDIHHIFPKDYCLKEQLGLQDDKWNSIVNKTPLSAKTNRMIGGKAPSDYLSKIEETMTDPSKLNENLLSHCISIEDIRTNNFDSYFIKRTKSILSLIENAMGKKMSGLDSENVIQKYGVSLL</sequence>
<proteinExistence type="predicted"/>
<dbReference type="InterPro" id="IPR004919">
    <property type="entry name" value="GmrSD_N"/>
</dbReference>
<dbReference type="EMBL" id="SUVG01000003">
    <property type="protein sequence ID" value="MBE6421145.1"/>
    <property type="molecule type" value="Genomic_DNA"/>
</dbReference>